<protein>
    <submittedName>
        <fullName evidence="1">Uncharacterized protein</fullName>
    </submittedName>
</protein>
<dbReference type="Gene3D" id="2.130.10.10">
    <property type="entry name" value="YVTN repeat-like/Quinoprotein amine dehydrogenase"/>
    <property type="match status" value="1"/>
</dbReference>
<dbReference type="RefSeq" id="WP_201081517.1">
    <property type="nucleotide sequence ID" value="NZ_CAJNAS010000024.1"/>
</dbReference>
<dbReference type="Proteomes" id="UP000675121">
    <property type="component" value="Unassembled WGS sequence"/>
</dbReference>
<keyword evidence="2" id="KW-1185">Reference proteome</keyword>
<accession>A0A9N8N534</accession>
<dbReference type="AlphaFoldDB" id="A0A9N8N534"/>
<sequence length="277" mass="29335">MSILVTSASGSNGDGYGALLSFRLDGTFMGSFSDDPRIVDPRGMSVSPDLQHLYVNSGNDRILALDTKGMVVRDTGSVPGLNAGGANLGPDERYYVGLRSARTIAAFPPSLDGAAQSLLPVGVVPYPRGFAFGTDGKLFLASGIGPDGEGENNIVVFDPDGGLHASRFITDDAVSPLDLTIGPNGNVLVSSEFPFGKPGAVCTVREYDSSTGSLVRVFRVDRNMSFHRPRGLRFDPEGYLFCVARDTVVAFDFVDGRCLGPVIDMPRLNGQAIAFFA</sequence>
<dbReference type="EMBL" id="CAJNAS010000024">
    <property type="protein sequence ID" value="CAE6953367.1"/>
    <property type="molecule type" value="Genomic_DNA"/>
</dbReference>
<gene>
    <name evidence="1" type="ORF">R70211_06405</name>
</gene>
<proteinExistence type="predicted"/>
<comment type="caution">
    <text evidence="1">The sequence shown here is derived from an EMBL/GenBank/DDBJ whole genome shotgun (WGS) entry which is preliminary data.</text>
</comment>
<organism evidence="1 2">
    <name type="scientific">Paraburkholderia domus</name>
    <dbReference type="NCBI Taxonomy" id="2793075"/>
    <lineage>
        <taxon>Bacteria</taxon>
        <taxon>Pseudomonadati</taxon>
        <taxon>Pseudomonadota</taxon>
        <taxon>Betaproteobacteria</taxon>
        <taxon>Burkholderiales</taxon>
        <taxon>Burkholderiaceae</taxon>
        <taxon>Paraburkholderia</taxon>
    </lineage>
</organism>
<dbReference type="InterPro" id="IPR015943">
    <property type="entry name" value="WD40/YVTN_repeat-like_dom_sf"/>
</dbReference>
<evidence type="ECO:0000313" key="1">
    <source>
        <dbReference type="EMBL" id="CAE6953367.1"/>
    </source>
</evidence>
<dbReference type="SUPFAM" id="SSF101898">
    <property type="entry name" value="NHL repeat"/>
    <property type="match status" value="1"/>
</dbReference>
<evidence type="ECO:0000313" key="2">
    <source>
        <dbReference type="Proteomes" id="UP000675121"/>
    </source>
</evidence>
<reference evidence="1" key="1">
    <citation type="submission" date="2021-02" db="EMBL/GenBank/DDBJ databases">
        <authorList>
            <person name="Vanwijnsberghe S."/>
        </authorList>
    </citation>
    <scope>NUCLEOTIDE SEQUENCE</scope>
    <source>
        <strain evidence="1">R-70211</strain>
    </source>
</reference>
<name>A0A9N8N534_9BURK</name>